<dbReference type="PANTHER" id="PTHR23076:SF97">
    <property type="entry name" value="ATP-DEPENDENT ZINC METALLOPROTEASE YME1L1"/>
    <property type="match status" value="1"/>
</dbReference>
<dbReference type="Pfam" id="PF17862">
    <property type="entry name" value="AAA_lid_3"/>
    <property type="match status" value="1"/>
</dbReference>
<evidence type="ECO:0000256" key="6">
    <source>
        <dbReference type="ARBA" id="ARBA00022723"/>
    </source>
</evidence>
<evidence type="ECO:0000256" key="9">
    <source>
        <dbReference type="ARBA" id="ARBA00022833"/>
    </source>
</evidence>
<dbReference type="EMBL" id="FQXI01000001">
    <property type="protein sequence ID" value="SHH00621.1"/>
    <property type="molecule type" value="Genomic_DNA"/>
</dbReference>
<dbReference type="InterPro" id="IPR003959">
    <property type="entry name" value="ATPase_AAA_core"/>
</dbReference>
<evidence type="ECO:0000256" key="4">
    <source>
        <dbReference type="ARBA" id="ARBA00022670"/>
    </source>
</evidence>
<dbReference type="Gene3D" id="1.20.58.760">
    <property type="entry name" value="Peptidase M41"/>
    <property type="match status" value="1"/>
</dbReference>
<evidence type="ECO:0000256" key="14">
    <source>
        <dbReference type="ARBA" id="ARBA00061570"/>
    </source>
</evidence>
<dbReference type="CDD" id="cd19501">
    <property type="entry name" value="RecA-like_FtsH"/>
    <property type="match status" value="1"/>
</dbReference>
<dbReference type="GO" id="GO:0004176">
    <property type="term" value="F:ATP-dependent peptidase activity"/>
    <property type="evidence" value="ECO:0007669"/>
    <property type="project" value="InterPro"/>
</dbReference>
<keyword evidence="13 15" id="KW-0472">Membrane</keyword>
<dbReference type="Pfam" id="PF00004">
    <property type="entry name" value="AAA"/>
    <property type="match status" value="1"/>
</dbReference>
<dbReference type="STRING" id="1120995.SAMN02745245_00309"/>
<keyword evidence="12 15" id="KW-0482">Metalloprotease</keyword>
<evidence type="ECO:0000256" key="17">
    <source>
        <dbReference type="SAM" id="MobiDB-lite"/>
    </source>
</evidence>
<dbReference type="InterPro" id="IPR000642">
    <property type="entry name" value="Peptidase_M41"/>
</dbReference>
<evidence type="ECO:0000256" key="11">
    <source>
        <dbReference type="ARBA" id="ARBA00022989"/>
    </source>
</evidence>
<dbReference type="AlphaFoldDB" id="A0A1M5PFX6"/>
<comment type="subcellular location">
    <subcellularLocation>
        <location evidence="15">Cell membrane</location>
        <topology evidence="15">Multi-pass membrane protein</topology>
        <orientation evidence="15">Cytoplasmic side</orientation>
    </subcellularLocation>
    <subcellularLocation>
        <location evidence="1">Membrane</location>
    </subcellularLocation>
</comment>
<evidence type="ECO:0000256" key="3">
    <source>
        <dbReference type="ARBA" id="ARBA00022475"/>
    </source>
</evidence>
<evidence type="ECO:0000259" key="18">
    <source>
        <dbReference type="SMART" id="SM00382"/>
    </source>
</evidence>
<feature type="active site" evidence="15">
    <location>
        <position position="488"/>
    </location>
</feature>
<dbReference type="FunFam" id="1.10.8.60:FF:000001">
    <property type="entry name" value="ATP-dependent zinc metalloprotease FtsH"/>
    <property type="match status" value="1"/>
</dbReference>
<dbReference type="Gene3D" id="3.40.50.300">
    <property type="entry name" value="P-loop containing nucleotide triphosphate hydrolases"/>
    <property type="match status" value="1"/>
</dbReference>
<keyword evidence="5 15" id="KW-0812">Transmembrane</keyword>
<evidence type="ECO:0000256" key="12">
    <source>
        <dbReference type="ARBA" id="ARBA00023049"/>
    </source>
</evidence>
<feature type="region of interest" description="Disordered" evidence="17">
    <location>
        <begin position="1"/>
        <end position="37"/>
    </location>
</feature>
<dbReference type="GO" id="GO:0004222">
    <property type="term" value="F:metalloendopeptidase activity"/>
    <property type="evidence" value="ECO:0007669"/>
    <property type="project" value="InterPro"/>
</dbReference>
<evidence type="ECO:0000313" key="20">
    <source>
        <dbReference type="Proteomes" id="UP000184032"/>
    </source>
</evidence>
<feature type="domain" description="AAA+ ATPase" evidence="18">
    <location>
        <begin position="258"/>
        <end position="396"/>
    </location>
</feature>
<evidence type="ECO:0000256" key="7">
    <source>
        <dbReference type="ARBA" id="ARBA00022741"/>
    </source>
</evidence>
<dbReference type="GO" id="GO:0005886">
    <property type="term" value="C:plasma membrane"/>
    <property type="evidence" value="ECO:0007669"/>
    <property type="project" value="UniProtKB-SubCell"/>
</dbReference>
<evidence type="ECO:0000256" key="15">
    <source>
        <dbReference type="HAMAP-Rule" id="MF_01458"/>
    </source>
</evidence>
<name>A0A1M5PFX6_9FIRM</name>
<dbReference type="InterPro" id="IPR027417">
    <property type="entry name" value="P-loop_NTPase"/>
</dbReference>
<dbReference type="InterPro" id="IPR011546">
    <property type="entry name" value="Pept_M41_FtsH_extracell"/>
</dbReference>
<evidence type="ECO:0000256" key="13">
    <source>
        <dbReference type="ARBA" id="ARBA00023136"/>
    </source>
</evidence>
<dbReference type="Gene3D" id="1.10.8.60">
    <property type="match status" value="1"/>
</dbReference>
<keyword evidence="4 15" id="KW-0645">Protease</keyword>
<feature type="binding site" evidence="15">
    <location>
        <begin position="266"/>
        <end position="273"/>
    </location>
    <ligand>
        <name>ATP</name>
        <dbReference type="ChEBI" id="CHEBI:30616"/>
    </ligand>
</feature>
<feature type="binding site" evidence="15">
    <location>
        <position position="487"/>
    </location>
    <ligand>
        <name>Zn(2+)</name>
        <dbReference type="ChEBI" id="CHEBI:29105"/>
        <note>catalytic</note>
    </ligand>
</feature>
<dbReference type="PROSITE" id="PS00674">
    <property type="entry name" value="AAA"/>
    <property type="match status" value="1"/>
</dbReference>
<dbReference type="RefSeq" id="WP_083529020.1">
    <property type="nucleotide sequence ID" value="NZ_FQXI01000001.1"/>
</dbReference>
<comment type="cofactor">
    <cofactor evidence="15">
        <name>Zn(2+)</name>
        <dbReference type="ChEBI" id="CHEBI:29105"/>
    </cofactor>
    <text evidence="15">Binds 1 zinc ion per subunit.</text>
</comment>
<keyword evidence="3 15" id="KW-1003">Cell membrane</keyword>
<dbReference type="InterPro" id="IPR041569">
    <property type="entry name" value="AAA_lid_3"/>
</dbReference>
<keyword evidence="7 15" id="KW-0547">Nucleotide-binding</keyword>
<feature type="binding site" evidence="15">
    <location>
        <position position="564"/>
    </location>
    <ligand>
        <name>Zn(2+)</name>
        <dbReference type="ChEBI" id="CHEBI:29105"/>
        <note>catalytic</note>
    </ligand>
</feature>
<comment type="function">
    <text evidence="15">Acts as a processive, ATP-dependent zinc metallopeptidase for both cytoplasmic and membrane proteins. Plays a role in the quality control of integral membrane proteins.</text>
</comment>
<keyword evidence="6 15" id="KW-0479">Metal-binding</keyword>
<dbReference type="InterPro" id="IPR037219">
    <property type="entry name" value="Peptidase_M41-like"/>
</dbReference>
<reference evidence="19 20" key="1">
    <citation type="submission" date="2016-11" db="EMBL/GenBank/DDBJ databases">
        <authorList>
            <person name="Jaros S."/>
            <person name="Januszkiewicz K."/>
            <person name="Wedrychowicz H."/>
        </authorList>
    </citation>
    <scope>NUCLEOTIDE SEQUENCE [LARGE SCALE GENOMIC DNA]</scope>
    <source>
        <strain evidence="19 20">DSM 21120</strain>
    </source>
</reference>
<dbReference type="Proteomes" id="UP000184032">
    <property type="component" value="Unassembled WGS sequence"/>
</dbReference>
<evidence type="ECO:0000256" key="8">
    <source>
        <dbReference type="ARBA" id="ARBA00022801"/>
    </source>
</evidence>
<dbReference type="FunFam" id="1.20.58.760:FF:000001">
    <property type="entry name" value="ATP-dependent zinc metalloprotease FtsH"/>
    <property type="match status" value="1"/>
</dbReference>
<dbReference type="PANTHER" id="PTHR23076">
    <property type="entry name" value="METALLOPROTEASE M41 FTSH"/>
    <property type="match status" value="1"/>
</dbReference>
<keyword evidence="10 15" id="KW-0067">ATP-binding</keyword>
<feature type="transmembrane region" description="Helical" evidence="15">
    <location>
        <begin position="43"/>
        <end position="64"/>
    </location>
</feature>
<evidence type="ECO:0000313" key="19">
    <source>
        <dbReference type="EMBL" id="SHH00621.1"/>
    </source>
</evidence>
<evidence type="ECO:0000256" key="5">
    <source>
        <dbReference type="ARBA" id="ARBA00022692"/>
    </source>
</evidence>
<dbReference type="GO" id="GO:0030163">
    <property type="term" value="P:protein catabolic process"/>
    <property type="evidence" value="ECO:0007669"/>
    <property type="project" value="UniProtKB-UniRule"/>
</dbReference>
<accession>A0A1M5PFX6</accession>
<dbReference type="SUPFAM" id="SSF140990">
    <property type="entry name" value="FtsH protease domain-like"/>
    <property type="match status" value="1"/>
</dbReference>
<dbReference type="FunFam" id="3.40.50.300:FF:000001">
    <property type="entry name" value="ATP-dependent zinc metalloprotease FtsH"/>
    <property type="match status" value="1"/>
</dbReference>
<keyword evidence="11 15" id="KW-1133">Transmembrane helix</keyword>
<proteinExistence type="inferred from homology"/>
<evidence type="ECO:0000256" key="1">
    <source>
        <dbReference type="ARBA" id="ARBA00004370"/>
    </source>
</evidence>
<dbReference type="HAMAP" id="MF_01458">
    <property type="entry name" value="FtsH"/>
    <property type="match status" value="1"/>
</dbReference>
<sequence>MSNDENKKMDSKPNDLNSNKNQNTNSNKKDSSTSKNTPQGPTIFHILLVMFLITTIINIISANISNRAVPEIKYSQFIELVETDNVSTVELSEDQLQFVISKNADIAEVEKILYPNGQSDEKEVKPAPGNNYIATRVNDPNLTERLLEKNVTFGEIYDTSNSSPLLSFVMWWILPTLILYLVYFFVIRKAVKKMGNSNGGSGGMFGIGKSKAKEYDLEKNTGITFDDVAGQDEAKESLTEMIDFLKNPSKYNAIGAKQPKGALLVGPPGTGKTLLARAFAGEAKVPFYSISGSEFVEMFVGVGASRVRDLFEQAQKNAPSIIFIDEIDAIGKSRDNQLGSNDEREQTLNQLLAEMDGFDSEKGVVVLAATNRPEVLDKALLRPGRFDRRIIVDKPDLIGREAILKVHAKDVKLDPSVNLHEIALATSGATGADLANMINEGALLAVKENRTTVQQKDLMEAVEVVIAGKEKKDRIMNSKEREIVSYHEVGHALVSALQKNSQPIQKITIVPRTMGSLGYTMNVPEEERYLMTRSEMLAQVSTLLGGRAAEIVKFGEVTTGASNDIERATQLARGMVTQYGMSDTFGPMGLESTQNQYLDGRNVPNYSEETGTIVDKEINKILEECQKNSIELLKENTKALEAISKYLLEKENISGEEFMDILNKNRE</sequence>
<keyword evidence="20" id="KW-1185">Reference proteome</keyword>
<protein>
    <recommendedName>
        <fullName evidence="15">ATP-dependent zinc metalloprotease FtsH</fullName>
        <ecNumber evidence="15">3.4.24.-</ecNumber>
    </recommendedName>
</protein>
<organism evidence="19 20">
    <name type="scientific">Anaerosphaera aminiphila DSM 21120</name>
    <dbReference type="NCBI Taxonomy" id="1120995"/>
    <lineage>
        <taxon>Bacteria</taxon>
        <taxon>Bacillati</taxon>
        <taxon>Bacillota</taxon>
        <taxon>Tissierellia</taxon>
        <taxon>Tissierellales</taxon>
        <taxon>Peptoniphilaceae</taxon>
        <taxon>Anaerosphaera</taxon>
    </lineage>
</organism>
<feature type="transmembrane region" description="Helical" evidence="15">
    <location>
        <begin position="168"/>
        <end position="187"/>
    </location>
</feature>
<evidence type="ECO:0000256" key="10">
    <source>
        <dbReference type="ARBA" id="ARBA00022840"/>
    </source>
</evidence>
<keyword evidence="8 15" id="KW-0378">Hydrolase</keyword>
<dbReference type="Pfam" id="PF06480">
    <property type="entry name" value="FtsH_ext"/>
    <property type="match status" value="1"/>
</dbReference>
<dbReference type="Gene3D" id="3.30.720.210">
    <property type="match status" value="1"/>
</dbReference>
<dbReference type="GO" id="GO:0005524">
    <property type="term" value="F:ATP binding"/>
    <property type="evidence" value="ECO:0007669"/>
    <property type="project" value="UniProtKB-UniRule"/>
</dbReference>
<dbReference type="NCBIfam" id="TIGR01241">
    <property type="entry name" value="FtsH_fam"/>
    <property type="match status" value="1"/>
</dbReference>
<dbReference type="InterPro" id="IPR005936">
    <property type="entry name" value="FtsH"/>
</dbReference>
<dbReference type="EC" id="3.4.24.-" evidence="15"/>
<feature type="binding site" evidence="15">
    <location>
        <position position="491"/>
    </location>
    <ligand>
        <name>Zn(2+)</name>
        <dbReference type="ChEBI" id="CHEBI:29105"/>
        <note>catalytic</note>
    </ligand>
</feature>
<keyword evidence="9 15" id="KW-0862">Zinc</keyword>
<comment type="similarity">
    <text evidence="16">Belongs to the AAA ATPase family.</text>
</comment>
<dbReference type="GO" id="GO:0008270">
    <property type="term" value="F:zinc ion binding"/>
    <property type="evidence" value="ECO:0007669"/>
    <property type="project" value="UniProtKB-UniRule"/>
</dbReference>
<dbReference type="SMART" id="SM00382">
    <property type="entry name" value="AAA"/>
    <property type="match status" value="1"/>
</dbReference>
<dbReference type="SUPFAM" id="SSF52540">
    <property type="entry name" value="P-loop containing nucleoside triphosphate hydrolases"/>
    <property type="match status" value="1"/>
</dbReference>
<dbReference type="GO" id="GO:0006508">
    <property type="term" value="P:proteolysis"/>
    <property type="evidence" value="ECO:0007669"/>
    <property type="project" value="UniProtKB-KW"/>
</dbReference>
<dbReference type="InterPro" id="IPR003960">
    <property type="entry name" value="ATPase_AAA_CS"/>
</dbReference>
<gene>
    <name evidence="15" type="primary">ftsH</name>
    <name evidence="19" type="ORF">SAMN02745245_00309</name>
</gene>
<comment type="similarity">
    <text evidence="14 15">In the central section; belongs to the AAA ATPase family.</text>
</comment>
<dbReference type="Pfam" id="PF01434">
    <property type="entry name" value="Peptidase_M41"/>
    <property type="match status" value="1"/>
</dbReference>
<evidence type="ECO:0000256" key="2">
    <source>
        <dbReference type="ARBA" id="ARBA00010044"/>
    </source>
</evidence>
<evidence type="ECO:0000256" key="16">
    <source>
        <dbReference type="RuleBase" id="RU003651"/>
    </source>
</evidence>
<comment type="subunit">
    <text evidence="15">Homohexamer.</text>
</comment>
<comment type="similarity">
    <text evidence="2 15">In the C-terminal section; belongs to the peptidase M41 family.</text>
</comment>
<dbReference type="InterPro" id="IPR003593">
    <property type="entry name" value="AAA+_ATPase"/>
</dbReference>
<dbReference type="OrthoDB" id="9809379at2"/>
<dbReference type="GO" id="GO:0016887">
    <property type="term" value="F:ATP hydrolysis activity"/>
    <property type="evidence" value="ECO:0007669"/>
    <property type="project" value="UniProtKB-UniRule"/>
</dbReference>
<feature type="compositionally biased region" description="Low complexity" evidence="17">
    <location>
        <begin position="17"/>
        <end position="26"/>
    </location>
</feature>
<feature type="compositionally biased region" description="Basic and acidic residues" evidence="17">
    <location>
        <begin position="1"/>
        <end position="13"/>
    </location>
</feature>